<evidence type="ECO:0000313" key="3">
    <source>
        <dbReference type="EMBL" id="ROP83494.1"/>
    </source>
</evidence>
<comment type="caution">
    <text evidence="3">The sequence shown here is derived from an EMBL/GenBank/DDBJ whole genome shotgun (WGS) entry which is preliminary data.</text>
</comment>
<dbReference type="HAMAP" id="MF_00489">
    <property type="entry name" value="UPF0178"/>
    <property type="match status" value="1"/>
</dbReference>
<organism evidence="3 4">
    <name type="scientific">Stella humosa</name>
    <dbReference type="NCBI Taxonomy" id="94"/>
    <lineage>
        <taxon>Bacteria</taxon>
        <taxon>Pseudomonadati</taxon>
        <taxon>Pseudomonadota</taxon>
        <taxon>Alphaproteobacteria</taxon>
        <taxon>Rhodospirillales</taxon>
        <taxon>Stellaceae</taxon>
        <taxon>Stella</taxon>
    </lineage>
</organism>
<dbReference type="PANTHER" id="PTHR35146">
    <property type="entry name" value="UPF0178 PROTEIN YAII"/>
    <property type="match status" value="1"/>
</dbReference>
<dbReference type="Proteomes" id="UP000278222">
    <property type="component" value="Unassembled WGS sequence"/>
</dbReference>
<sequence length="155" mass="16466">MSVPIEILVDADACPVKAEIYRVAARHKVKVVVVSGGFVNTPMDPMIERVIAGPGFDAADDRLAERARPGSIVITGDVPLADRAIKAGAEAIGSTGRPFTEASIGMALAMRNLMDDMRAMGERTTGPKPFSARDRSAFLSALDAAIVRLKRKGFV</sequence>
<dbReference type="AlphaFoldDB" id="A0A3N1KU31"/>
<proteinExistence type="inferred from homology"/>
<dbReference type="InterPro" id="IPR003791">
    <property type="entry name" value="UPF0178"/>
</dbReference>
<evidence type="ECO:0000256" key="1">
    <source>
        <dbReference type="ARBA" id="ARBA00008522"/>
    </source>
</evidence>
<dbReference type="NCBIfam" id="NF001095">
    <property type="entry name" value="PRK00124.1"/>
    <property type="match status" value="1"/>
</dbReference>
<comment type="similarity">
    <text evidence="1 2">Belongs to the UPF0178 family.</text>
</comment>
<accession>A0A3N1KU31</accession>
<reference evidence="3 4" key="1">
    <citation type="submission" date="2018-11" db="EMBL/GenBank/DDBJ databases">
        <title>Genomic Encyclopedia of Type Strains, Phase IV (KMG-IV): sequencing the most valuable type-strain genomes for metagenomic binning, comparative biology and taxonomic classification.</title>
        <authorList>
            <person name="Goeker M."/>
        </authorList>
    </citation>
    <scope>NUCLEOTIDE SEQUENCE [LARGE SCALE GENOMIC DNA]</scope>
    <source>
        <strain evidence="3 4">DSM 5900</strain>
    </source>
</reference>
<keyword evidence="4" id="KW-1185">Reference proteome</keyword>
<dbReference type="Pfam" id="PF02639">
    <property type="entry name" value="DUF188"/>
    <property type="match status" value="1"/>
</dbReference>
<dbReference type="OrthoDB" id="9798918at2"/>
<dbReference type="EMBL" id="RJKX01000016">
    <property type="protein sequence ID" value="ROP83494.1"/>
    <property type="molecule type" value="Genomic_DNA"/>
</dbReference>
<dbReference type="PANTHER" id="PTHR35146:SF1">
    <property type="entry name" value="UPF0178 PROTEIN YAII"/>
    <property type="match status" value="1"/>
</dbReference>
<evidence type="ECO:0000313" key="4">
    <source>
        <dbReference type="Proteomes" id="UP000278222"/>
    </source>
</evidence>
<gene>
    <name evidence="3" type="ORF">EDC65_4141</name>
</gene>
<protein>
    <recommendedName>
        <fullName evidence="2">UPF0178 protein EDC65_4141</fullName>
    </recommendedName>
</protein>
<name>A0A3N1KU31_9PROT</name>
<evidence type="ECO:0000256" key="2">
    <source>
        <dbReference type="HAMAP-Rule" id="MF_00489"/>
    </source>
</evidence>